<organism evidence="3 4">
    <name type="scientific">candidate division WWE3 bacterium CG_4_9_14_0_2_um_filter_35_11</name>
    <dbReference type="NCBI Taxonomy" id="1975077"/>
    <lineage>
        <taxon>Bacteria</taxon>
        <taxon>Katanobacteria</taxon>
    </lineage>
</organism>
<reference evidence="4" key="1">
    <citation type="submission" date="2017-09" db="EMBL/GenBank/DDBJ databases">
        <title>Depth-based differentiation of microbial function through sediment-hosted aquifers and enrichment of novel symbionts in the deep terrestrial subsurface.</title>
        <authorList>
            <person name="Probst A.J."/>
            <person name="Ladd B."/>
            <person name="Jarett J.K."/>
            <person name="Geller-Mcgrath D.E."/>
            <person name="Sieber C.M.K."/>
            <person name="Emerson J.B."/>
            <person name="Anantharaman K."/>
            <person name="Thomas B.C."/>
            <person name="Malmstrom R."/>
            <person name="Stieglmeier M."/>
            <person name="Klingl A."/>
            <person name="Woyke T."/>
            <person name="Ryan C.M."/>
            <person name="Banfield J.F."/>
        </authorList>
    </citation>
    <scope>NUCLEOTIDE SEQUENCE [LARGE SCALE GENOMIC DNA]</scope>
</reference>
<dbReference type="PANTHER" id="PTHR45947">
    <property type="entry name" value="SULFOQUINOVOSYL TRANSFERASE SQD2"/>
    <property type="match status" value="1"/>
</dbReference>
<dbReference type="InterPro" id="IPR050194">
    <property type="entry name" value="Glycosyltransferase_grp1"/>
</dbReference>
<comment type="caution">
    <text evidence="3">The sequence shown here is derived from an EMBL/GenBank/DDBJ whole genome shotgun (WGS) entry which is preliminary data.</text>
</comment>
<evidence type="ECO:0000259" key="2">
    <source>
        <dbReference type="Pfam" id="PF13439"/>
    </source>
</evidence>
<name>A0A2M8ELR3_UNCKA</name>
<dbReference type="GO" id="GO:0016757">
    <property type="term" value="F:glycosyltransferase activity"/>
    <property type="evidence" value="ECO:0007669"/>
    <property type="project" value="InterPro"/>
</dbReference>
<dbReference type="EMBL" id="PFSJ01000018">
    <property type="protein sequence ID" value="PJC23679.1"/>
    <property type="molecule type" value="Genomic_DNA"/>
</dbReference>
<evidence type="ECO:0000313" key="4">
    <source>
        <dbReference type="Proteomes" id="UP000229756"/>
    </source>
</evidence>
<dbReference type="CDD" id="cd03801">
    <property type="entry name" value="GT4_PimA-like"/>
    <property type="match status" value="1"/>
</dbReference>
<evidence type="ECO:0000259" key="1">
    <source>
        <dbReference type="Pfam" id="PF00534"/>
    </source>
</evidence>
<feature type="domain" description="Glycosyltransferase subfamily 4-like N-terminal" evidence="2">
    <location>
        <begin position="17"/>
        <end position="231"/>
    </location>
</feature>
<accession>A0A2M8ELR3</accession>
<dbReference type="PANTHER" id="PTHR45947:SF3">
    <property type="entry name" value="SULFOQUINOVOSYL TRANSFERASE SQD2"/>
    <property type="match status" value="1"/>
</dbReference>
<dbReference type="AlphaFoldDB" id="A0A2M8ELR3"/>
<evidence type="ECO:0000313" key="3">
    <source>
        <dbReference type="EMBL" id="PJC23679.1"/>
    </source>
</evidence>
<dbReference type="SUPFAM" id="SSF53756">
    <property type="entry name" value="UDP-Glycosyltransferase/glycogen phosphorylase"/>
    <property type="match status" value="1"/>
</dbReference>
<protein>
    <submittedName>
        <fullName evidence="3">Uncharacterized protein</fullName>
    </submittedName>
</protein>
<dbReference type="Proteomes" id="UP000229756">
    <property type="component" value="Unassembled WGS sequence"/>
</dbReference>
<dbReference type="InterPro" id="IPR001296">
    <property type="entry name" value="Glyco_trans_1"/>
</dbReference>
<dbReference type="Pfam" id="PF00534">
    <property type="entry name" value="Glycos_transf_1"/>
    <property type="match status" value="1"/>
</dbReference>
<gene>
    <name evidence="3" type="ORF">CO058_02300</name>
</gene>
<feature type="domain" description="Glycosyl transferase family 1" evidence="1">
    <location>
        <begin position="232"/>
        <end position="397"/>
    </location>
</feature>
<dbReference type="Pfam" id="PF13439">
    <property type="entry name" value="Glyco_transf_4"/>
    <property type="match status" value="1"/>
</dbReference>
<proteinExistence type="predicted"/>
<sequence>MNIVVISRSTNAHFISGGMETQLKNLLEGLVDLGHKVFVITTSYPLDGEIFKENKLEKINGVEYFYIGDTTSGLLPLSFIEFPWKLLGILDRGNKKEGSKNFFEESLKVFNEQNAKKKFDIIISQSTGAYGIAGKTNLPIVSISHGTITNEIKNRLKTLRTLKNWFRFLLIDLPKSELELLMSNRKFYEQASSIACVSNILKSQFLEEYSGDQKKRISKKTTVIYNGVDSDKFSPSKEINDKFKVLYVGRVDREKGIDLIIRAMSELKSRKLDISADIIGGGIEEADLKNLATSLDVSDRVKFLGQVQNDKLTKYYNEASLFVFPSRRLEGQPMTVVESFCSGLPVIATRSGGLSEIIEDGVNGVFVESENYIDIADKVEALFVNKKRLIEMSKNARISGLEKFSKVSMVKSYEKLLESLSNGKGN</sequence>
<dbReference type="Gene3D" id="3.40.50.2000">
    <property type="entry name" value="Glycogen Phosphorylase B"/>
    <property type="match status" value="2"/>
</dbReference>
<dbReference type="InterPro" id="IPR028098">
    <property type="entry name" value="Glyco_trans_4-like_N"/>
</dbReference>